<dbReference type="Proteomes" id="UP000077154">
    <property type="component" value="Unassembled WGS sequence"/>
</dbReference>
<feature type="compositionally biased region" description="Basic residues" evidence="1">
    <location>
        <begin position="38"/>
        <end position="48"/>
    </location>
</feature>
<evidence type="ECO:0000313" key="2">
    <source>
        <dbReference type="EMBL" id="PQM43506.1"/>
    </source>
</evidence>
<dbReference type="RefSeq" id="XP_024328814.1">
    <property type="nucleotide sequence ID" value="XM_024473046.1"/>
</dbReference>
<feature type="compositionally biased region" description="Polar residues" evidence="1">
    <location>
        <begin position="91"/>
        <end position="101"/>
    </location>
</feature>
<reference evidence="2" key="1">
    <citation type="submission" date="2016-03" db="EMBL/GenBank/DDBJ databases">
        <title>Updated assembly of Pseudogymnoascus destructans, the fungus causing white-nose syndrome of bats.</title>
        <authorList>
            <person name="Palmer J.M."/>
            <person name="Drees K.P."/>
            <person name="Foster J.T."/>
            <person name="Lindner D.L."/>
        </authorList>
    </citation>
    <scope>NUCLEOTIDE SEQUENCE [LARGE SCALE GENOMIC DNA]</scope>
    <source>
        <strain evidence="2">20631-21</strain>
    </source>
</reference>
<feature type="compositionally biased region" description="Basic residues" evidence="1">
    <location>
        <begin position="1"/>
        <end position="18"/>
    </location>
</feature>
<sequence>MRGCRRARRDNRCRRCRRDRGDRGDSRDRGDNRDRRDNRYRRDHRYRRKQDNPEHFYIRAQYDTMRSKWLRDEDNQRGDPYLSRRRRRVQPGQSTASYSTRSPISTLNVQYIPVSPISVLYSALHTNPILTMHKPCSITCLEAFQEKPKQSCPAVQPSSRRRSETMRIRSTPRAVQGPSAEPLVCPFYTTDN</sequence>
<proteinExistence type="predicted"/>
<feature type="region of interest" description="Disordered" evidence="1">
    <location>
        <begin position="151"/>
        <end position="182"/>
    </location>
</feature>
<feature type="region of interest" description="Disordered" evidence="1">
    <location>
        <begin position="69"/>
        <end position="101"/>
    </location>
</feature>
<protein>
    <submittedName>
        <fullName evidence="2">Uncharacterized protein</fullName>
    </submittedName>
</protein>
<evidence type="ECO:0000256" key="1">
    <source>
        <dbReference type="SAM" id="MobiDB-lite"/>
    </source>
</evidence>
<organism evidence="2">
    <name type="scientific">Pseudogymnoascus destructans</name>
    <dbReference type="NCBI Taxonomy" id="655981"/>
    <lineage>
        <taxon>Eukaryota</taxon>
        <taxon>Fungi</taxon>
        <taxon>Dikarya</taxon>
        <taxon>Ascomycota</taxon>
        <taxon>Pezizomycotina</taxon>
        <taxon>Leotiomycetes</taxon>
        <taxon>Thelebolales</taxon>
        <taxon>Thelebolaceae</taxon>
        <taxon>Pseudogymnoascus</taxon>
    </lineage>
</organism>
<gene>
    <name evidence="2" type="ORF">VC83_09633</name>
</gene>
<feature type="region of interest" description="Disordered" evidence="1">
    <location>
        <begin position="1"/>
        <end position="53"/>
    </location>
</feature>
<dbReference type="GeneID" id="36292663"/>
<dbReference type="AlphaFoldDB" id="A0A2P6FGJ7"/>
<dbReference type="EMBL" id="KV441394">
    <property type="protein sequence ID" value="PQM43506.1"/>
    <property type="molecule type" value="Genomic_DNA"/>
</dbReference>
<accession>A0A2P6FGJ7</accession>
<feature type="compositionally biased region" description="Basic and acidic residues" evidence="1">
    <location>
        <begin position="19"/>
        <end position="37"/>
    </location>
</feature>
<name>A0A2P6FGJ7_9PEZI</name>